<feature type="transmembrane region" description="Helical" evidence="7">
    <location>
        <begin position="685"/>
        <end position="705"/>
    </location>
</feature>
<feature type="domain" description="MacB-like periplasmic core" evidence="9">
    <location>
        <begin position="22"/>
        <end position="180"/>
    </location>
</feature>
<feature type="transmembrane region" description="Helical" evidence="7">
    <location>
        <begin position="419"/>
        <end position="437"/>
    </location>
</feature>
<comment type="subcellular location">
    <subcellularLocation>
        <location evidence="1">Cell membrane</location>
        <topology evidence="1">Multi-pass membrane protein</topology>
    </subcellularLocation>
</comment>
<protein>
    <submittedName>
        <fullName evidence="10">Efflux ABC transporter, permease protein</fullName>
    </submittedName>
</protein>
<keyword evidence="5 7" id="KW-0472">Membrane</keyword>
<dbReference type="GO" id="GO:0005886">
    <property type="term" value="C:plasma membrane"/>
    <property type="evidence" value="ECO:0007669"/>
    <property type="project" value="UniProtKB-SubCell"/>
</dbReference>
<feature type="transmembrane region" description="Helical" evidence="7">
    <location>
        <begin position="310"/>
        <end position="332"/>
    </location>
</feature>
<dbReference type="PANTHER" id="PTHR30572">
    <property type="entry name" value="MEMBRANE COMPONENT OF TRANSPORTER-RELATED"/>
    <property type="match status" value="1"/>
</dbReference>
<feature type="transmembrane region" description="Helical" evidence="7">
    <location>
        <begin position="256"/>
        <end position="277"/>
    </location>
</feature>
<keyword evidence="4 7" id="KW-1133">Transmembrane helix</keyword>
<name>A0A134AHP2_9FIRM</name>
<dbReference type="PATRIC" id="fig|755172.3.peg.585"/>
<evidence type="ECO:0000313" key="11">
    <source>
        <dbReference type="Proteomes" id="UP000070442"/>
    </source>
</evidence>
<dbReference type="GO" id="GO:0022857">
    <property type="term" value="F:transmembrane transporter activity"/>
    <property type="evidence" value="ECO:0007669"/>
    <property type="project" value="TreeGrafter"/>
</dbReference>
<dbReference type="Pfam" id="PF02687">
    <property type="entry name" value="FtsX"/>
    <property type="match status" value="1"/>
</dbReference>
<reference evidence="11" key="1">
    <citation type="submission" date="2016-01" db="EMBL/GenBank/DDBJ databases">
        <authorList>
            <person name="Mitreva M."/>
            <person name="Pepin K.H."/>
            <person name="Mihindukulasuriya K.A."/>
            <person name="Fulton R."/>
            <person name="Fronick C."/>
            <person name="O'Laughlin M."/>
            <person name="Miner T."/>
            <person name="Herter B."/>
            <person name="Rosa B.A."/>
            <person name="Cordes M."/>
            <person name="Tomlinson C."/>
            <person name="Wollam A."/>
            <person name="Palsikar V.B."/>
            <person name="Mardis E.R."/>
            <person name="Wilson R.K."/>
        </authorList>
    </citation>
    <scope>NUCLEOTIDE SEQUENCE [LARGE SCALE GENOMIC DNA]</scope>
    <source>
        <strain evidence="11">DNF00729</strain>
    </source>
</reference>
<dbReference type="PANTHER" id="PTHR30572:SF4">
    <property type="entry name" value="ABC TRANSPORTER PERMEASE YTRF"/>
    <property type="match status" value="1"/>
</dbReference>
<evidence type="ECO:0000256" key="7">
    <source>
        <dbReference type="SAM" id="Phobius"/>
    </source>
</evidence>
<dbReference type="InterPro" id="IPR050250">
    <property type="entry name" value="Macrolide_Exporter_MacB"/>
</dbReference>
<feature type="transmembrane region" description="Helical" evidence="7">
    <location>
        <begin position="12"/>
        <end position="30"/>
    </location>
</feature>
<keyword evidence="2" id="KW-1003">Cell membrane</keyword>
<dbReference type="InterPro" id="IPR003838">
    <property type="entry name" value="ABC3_permease_C"/>
</dbReference>
<dbReference type="Pfam" id="PF12704">
    <property type="entry name" value="MacB_PCD"/>
    <property type="match status" value="1"/>
</dbReference>
<sequence length="814" mass="94015">MKEMNKKNFPIFISLFIVSLFFTVVFYYGYTIVKYNNESFMTVNFYDAELEGNLTSNDIEKIKDINNIEFVGEMSINPESAKYKNDLIAVNYQDNDINKMREHSDLLEGRFARNDGEIVLSKSLVEKNKLKLGDKIQLDFGHRLIEGKEIDAISTFTDKEFYNLSFSKDFEVVGIYEDVYNKYSRVNYALALKNEEDSGKVVLKFNSFEKAYDNKVNLQNEINKKLGKDVPLTFNSNLIDYYGVEYDFPHNILTELGTILSVIGAILLFVFFVKNIFKVWAFRKIKELSVYKSIGTTDFQIYLLLLKEGIFLSVLPILIGHIFGYCLILKLFRHLEIDQGVENLVSSYFSPLLSLAIVTVALLVVVFSIIQPAKKVSKISIIEGIKGNLDFDSFKKKRSRNLWKELKLNNLDSIKSQRYISAIGVITISVLVIIITVTKYNRDFSYYDAGYNVIANYYSENKKVPKVFKEIQREIPNNKSYVSKECYIQVDNDLDLSKESISKSLDQKLEYDLKKSHSSQLNGMLIALEDEDFSKLGASKGDFILYNMVQEDPNTPVAKANKIPYFNNPKDINFQIGENFRKSIKISKTIDDLGNYDSITLPFHVKIYTDFDTFFQLMDESKDEEFINAPYVLNMNVKDSDMKNVKDYLDNKIRESIMPNEKYDINTKADIEMNRKSDLESLKKVAFAMAFIIFILNVTNGYSSINLSLMSRKKEIGSLYSCGMDVDELKNIYRKEFIEEQIKSFIVAGITTLVVMFVISRIAPNLSLNVLIRYYDYKLFLGFSIVVYAINLLIYNFSLKRILDRPTIDLIRTE</sequence>
<evidence type="ECO:0000259" key="8">
    <source>
        <dbReference type="Pfam" id="PF02687"/>
    </source>
</evidence>
<dbReference type="InterPro" id="IPR025857">
    <property type="entry name" value="MacB_PCD"/>
</dbReference>
<evidence type="ECO:0000256" key="5">
    <source>
        <dbReference type="ARBA" id="ARBA00023136"/>
    </source>
</evidence>
<comment type="similarity">
    <text evidence="6">Belongs to the ABC-4 integral membrane protein family.</text>
</comment>
<evidence type="ECO:0000256" key="3">
    <source>
        <dbReference type="ARBA" id="ARBA00022692"/>
    </source>
</evidence>
<dbReference type="EMBL" id="LSDG01000020">
    <property type="protein sequence ID" value="KXB67247.1"/>
    <property type="molecule type" value="Genomic_DNA"/>
</dbReference>
<feature type="domain" description="ABC3 transporter permease C-terminal" evidence="8">
    <location>
        <begin position="262"/>
        <end position="381"/>
    </location>
</feature>
<evidence type="ECO:0000256" key="2">
    <source>
        <dbReference type="ARBA" id="ARBA00022475"/>
    </source>
</evidence>
<organism evidence="10 11">
    <name type="scientific">Aedoeadaptatus coxii</name>
    <dbReference type="NCBI Taxonomy" id="755172"/>
    <lineage>
        <taxon>Bacteria</taxon>
        <taxon>Bacillati</taxon>
        <taxon>Bacillota</taxon>
        <taxon>Tissierellia</taxon>
        <taxon>Tissierellales</taxon>
        <taxon>Peptoniphilaceae</taxon>
        <taxon>Aedoeadaptatus</taxon>
    </lineage>
</organism>
<proteinExistence type="inferred from homology"/>
<dbReference type="STRING" id="755172.HMPREF1863_00613"/>
<accession>A0A134AHP2</accession>
<feature type="transmembrane region" description="Helical" evidence="7">
    <location>
        <begin position="352"/>
        <end position="370"/>
    </location>
</feature>
<feature type="transmembrane region" description="Helical" evidence="7">
    <location>
        <begin position="775"/>
        <end position="795"/>
    </location>
</feature>
<evidence type="ECO:0000256" key="4">
    <source>
        <dbReference type="ARBA" id="ARBA00022989"/>
    </source>
</evidence>
<keyword evidence="3 7" id="KW-0812">Transmembrane</keyword>
<evidence type="ECO:0000256" key="6">
    <source>
        <dbReference type="ARBA" id="ARBA00038076"/>
    </source>
</evidence>
<keyword evidence="11" id="KW-1185">Reference proteome</keyword>
<dbReference type="AlphaFoldDB" id="A0A134AHP2"/>
<comment type="caution">
    <text evidence="10">The sequence shown here is derived from an EMBL/GenBank/DDBJ whole genome shotgun (WGS) entry which is preliminary data.</text>
</comment>
<evidence type="ECO:0000259" key="9">
    <source>
        <dbReference type="Pfam" id="PF12704"/>
    </source>
</evidence>
<evidence type="ECO:0000313" key="10">
    <source>
        <dbReference type="EMBL" id="KXB67247.1"/>
    </source>
</evidence>
<gene>
    <name evidence="10" type="ORF">HMPREF1863_00613</name>
</gene>
<dbReference type="Proteomes" id="UP000070442">
    <property type="component" value="Unassembled WGS sequence"/>
</dbReference>
<evidence type="ECO:0000256" key="1">
    <source>
        <dbReference type="ARBA" id="ARBA00004651"/>
    </source>
</evidence>
<feature type="transmembrane region" description="Helical" evidence="7">
    <location>
        <begin position="744"/>
        <end position="763"/>
    </location>
</feature>